<dbReference type="InterPro" id="IPR048395">
    <property type="entry name" value="Glyco_hydro_31_C"/>
</dbReference>
<dbReference type="InterPro" id="IPR000322">
    <property type="entry name" value="Glyco_hydro_31_TIM"/>
</dbReference>
<feature type="domain" description="Glycosyl hydrolase family 31 C-terminal" evidence="4">
    <location>
        <begin position="595"/>
        <end position="679"/>
    </location>
</feature>
<dbReference type="InterPro" id="IPR017853">
    <property type="entry name" value="GH"/>
</dbReference>
<dbReference type="Gene3D" id="2.60.40.1180">
    <property type="entry name" value="Golgi alpha-mannosidase II"/>
    <property type="match status" value="1"/>
</dbReference>
<dbReference type="InterPro" id="IPR052990">
    <property type="entry name" value="Sulfoquinovosidase_GH31"/>
</dbReference>
<dbReference type="Proteomes" id="UP000241848">
    <property type="component" value="Unassembled WGS sequence"/>
</dbReference>
<proteinExistence type="inferred from homology"/>
<dbReference type="Pfam" id="PF01055">
    <property type="entry name" value="Glyco_hydro_31_2nd"/>
    <property type="match status" value="1"/>
</dbReference>
<dbReference type="SUPFAM" id="SSF51445">
    <property type="entry name" value="(Trans)glycosidases"/>
    <property type="match status" value="1"/>
</dbReference>
<evidence type="ECO:0000259" key="3">
    <source>
        <dbReference type="Pfam" id="PF01055"/>
    </source>
</evidence>
<dbReference type="SUPFAM" id="SSF51011">
    <property type="entry name" value="Glycosyl hydrolase domain"/>
    <property type="match status" value="1"/>
</dbReference>
<reference evidence="5 6" key="1">
    <citation type="journal article" date="2014" name="BMC Genomics">
        <title>Comparison of environmental and isolate Sulfobacillus genomes reveals diverse carbon, sulfur, nitrogen, and hydrogen metabolisms.</title>
        <authorList>
            <person name="Justice N.B."/>
            <person name="Norman A."/>
            <person name="Brown C.T."/>
            <person name="Singh A."/>
            <person name="Thomas B.C."/>
            <person name="Banfield J.F."/>
        </authorList>
    </citation>
    <scope>NUCLEOTIDE SEQUENCE [LARGE SCALE GENOMIC DNA]</scope>
    <source>
        <strain evidence="5">AMDSBA3</strain>
    </source>
</reference>
<dbReference type="CDD" id="cd14752">
    <property type="entry name" value="GH31_N"/>
    <property type="match status" value="1"/>
</dbReference>
<dbReference type="Pfam" id="PF21365">
    <property type="entry name" value="Glyco_hydro_31_3rd"/>
    <property type="match status" value="1"/>
</dbReference>
<dbReference type="CDD" id="cd06592">
    <property type="entry name" value="GH31_NET37"/>
    <property type="match status" value="1"/>
</dbReference>
<accession>A0A2T2WDF1</accession>
<evidence type="ECO:0000256" key="2">
    <source>
        <dbReference type="RuleBase" id="RU361185"/>
    </source>
</evidence>
<evidence type="ECO:0000313" key="5">
    <source>
        <dbReference type="EMBL" id="PSR20254.1"/>
    </source>
</evidence>
<feature type="domain" description="Glycoside hydrolase family 31 TIM barrel" evidence="3">
    <location>
        <begin position="257"/>
        <end position="587"/>
    </location>
</feature>
<name>A0A2T2WDF1_9FIRM</name>
<organism evidence="5 6">
    <name type="scientific">Sulfobacillus acidophilus</name>
    <dbReference type="NCBI Taxonomy" id="53633"/>
    <lineage>
        <taxon>Bacteria</taxon>
        <taxon>Bacillati</taxon>
        <taxon>Bacillota</taxon>
        <taxon>Clostridia</taxon>
        <taxon>Eubacteriales</taxon>
        <taxon>Clostridiales Family XVII. Incertae Sedis</taxon>
        <taxon>Sulfobacillus</taxon>
    </lineage>
</organism>
<dbReference type="GO" id="GO:0004553">
    <property type="term" value="F:hydrolase activity, hydrolyzing O-glycosyl compounds"/>
    <property type="evidence" value="ECO:0007669"/>
    <property type="project" value="InterPro"/>
</dbReference>
<comment type="similarity">
    <text evidence="1 2">Belongs to the glycosyl hydrolase 31 family.</text>
</comment>
<dbReference type="AlphaFoldDB" id="A0A2T2WDF1"/>
<keyword evidence="2 5" id="KW-0378">Hydrolase</keyword>
<dbReference type="Gene3D" id="2.60.40.1760">
    <property type="entry name" value="glycosyl hydrolase (family 31)"/>
    <property type="match status" value="1"/>
</dbReference>
<evidence type="ECO:0000259" key="4">
    <source>
        <dbReference type="Pfam" id="PF21365"/>
    </source>
</evidence>
<gene>
    <name evidence="5" type="ORF">C7B45_15690</name>
</gene>
<dbReference type="Gene3D" id="3.20.20.80">
    <property type="entry name" value="Glycosidases"/>
    <property type="match status" value="1"/>
</dbReference>
<dbReference type="EMBL" id="PXYV01000073">
    <property type="protein sequence ID" value="PSR20254.1"/>
    <property type="molecule type" value="Genomic_DNA"/>
</dbReference>
<protein>
    <submittedName>
        <fullName evidence="5">Glycoside hydrolase</fullName>
    </submittedName>
</protein>
<keyword evidence="2" id="KW-0326">Glycosidase</keyword>
<comment type="caution">
    <text evidence="5">The sequence shown here is derived from an EMBL/GenBank/DDBJ whole genome shotgun (WGS) entry which is preliminary data.</text>
</comment>
<evidence type="ECO:0000313" key="6">
    <source>
        <dbReference type="Proteomes" id="UP000241848"/>
    </source>
</evidence>
<dbReference type="PANTHER" id="PTHR46959">
    <property type="entry name" value="SULFOQUINOVOSIDASE"/>
    <property type="match status" value="1"/>
</dbReference>
<dbReference type="PANTHER" id="PTHR46959:SF2">
    <property type="entry name" value="SULFOQUINOVOSIDASE"/>
    <property type="match status" value="1"/>
</dbReference>
<dbReference type="GO" id="GO:0005975">
    <property type="term" value="P:carbohydrate metabolic process"/>
    <property type="evidence" value="ECO:0007669"/>
    <property type="project" value="InterPro"/>
</dbReference>
<dbReference type="InterPro" id="IPR013780">
    <property type="entry name" value="Glyco_hydro_b"/>
</dbReference>
<sequence length="815" mass="92709">MGGRGMRYAPGHGKVNIMSNDRNDGLQVIVEPTGRIRIVYRDSTLFLVDPSDWIIERVQKVTHQRWIAWDHFSEHGIERFRVHSVVQLADNTCHLVDDQHRALVEVRFVQALPDELTVSAYARFPEVNRLGFSWWGPASEAIFGFGEYGNGPLRHAAQWSTWVEEGPVGLGPLSRWLRWTGRVPLPRGYYSTYAAIPSWLSSLGYGAWITNSDRIDWAIRGARRRMRIWNRQFDLHIVSAPNLSEVIKRRTKALGGPPMPPAWVFFPWIDSVRGQNNAQAVAARLRDESIPASALWIEDWMGSWEDERRFWMRPLRHQVDATLYPDIRSLANQLHAQGFKLLGYFCPEIAHETPLYDEAWEQGHLVCDAHGNPVDVAILGNHHGEPDLTQPTTRQWIQERWFAPLEDLGFDGWMADFGEYLPVEATLADGTNGYESHNRYPLLWQSLHQEFWERVRPDGDYTFFVRSATLGSAHVAPVMWGGDSDTDWDAADGLATVVPQALSAGLLGHAVWGTDIAGYMTFGLTRPATKELYFRWTQVAALLPIMRTHHGTARPRNWHWQRDQHTIQHFARYARLHALLFPYFYTLAAQAHDTGLPIVRPLFLEFQDARYYAVNDVFMLGDRLLVAPVVNPGRRVRMVPFPPGVWTDWWTGFSVRGPTTMRIPATLEHIPLFVREGSLLPLQEGPLNDRGQSRGFMHTPVGDPCFTDLCTHVTILSCGMPPKTGAVVAFPNGRLQVTVCDRPLTGSSSTEPAPPPQTLDHAPLLNMSGMRFVVLPGRERQVAGLHWVWDGQHPLWVTLRQLSNYRAAEQGNEYR</sequence>
<evidence type="ECO:0000256" key="1">
    <source>
        <dbReference type="ARBA" id="ARBA00007806"/>
    </source>
</evidence>